<dbReference type="Proteomes" id="UP000018234">
    <property type="component" value="Unassembled WGS sequence"/>
</dbReference>
<organism evidence="2 3">
    <name type="scientific">Flavobacterium saliperosum S13</name>
    <dbReference type="NCBI Taxonomy" id="1341155"/>
    <lineage>
        <taxon>Bacteria</taxon>
        <taxon>Pseudomonadati</taxon>
        <taxon>Bacteroidota</taxon>
        <taxon>Flavobacteriia</taxon>
        <taxon>Flavobacteriales</taxon>
        <taxon>Flavobacteriaceae</taxon>
        <taxon>Flavobacterium</taxon>
    </lineage>
</organism>
<reference evidence="2 3" key="1">
    <citation type="submission" date="2013-08" db="EMBL/GenBank/DDBJ databases">
        <title>Flavobacterium saliperosum type strain genome sequencing.</title>
        <authorList>
            <person name="Lee K."/>
            <person name="Yi H."/>
            <person name="Park S."/>
            <person name="Chun J."/>
        </authorList>
    </citation>
    <scope>NUCLEOTIDE SEQUENCE [LARGE SCALE GENOMIC DNA]</scope>
    <source>
        <strain evidence="2 3">S13</strain>
    </source>
</reference>
<evidence type="ECO:0000313" key="3">
    <source>
        <dbReference type="Proteomes" id="UP000018234"/>
    </source>
</evidence>
<keyword evidence="3" id="KW-1185">Reference proteome</keyword>
<dbReference type="PANTHER" id="PTHR12526">
    <property type="entry name" value="GLYCOSYLTRANSFERASE"/>
    <property type="match status" value="1"/>
</dbReference>
<dbReference type="EMBL" id="AVFO01000042">
    <property type="protein sequence ID" value="ESU23543.1"/>
    <property type="molecule type" value="Genomic_DNA"/>
</dbReference>
<proteinExistence type="predicted"/>
<dbReference type="SUPFAM" id="SSF53756">
    <property type="entry name" value="UDP-Glycosyltransferase/glycogen phosphorylase"/>
    <property type="match status" value="1"/>
</dbReference>
<comment type="caution">
    <text evidence="2">The sequence shown here is derived from an EMBL/GenBank/DDBJ whole genome shotgun (WGS) entry which is preliminary data.</text>
</comment>
<sequence length="409" mass="46615">MRFVFFSLNDFTHEGGGTIRMQGIMNELSKKGHEVIFISNTRKQSLFHEKIRHVAIEFPFSRKDKRIFQGLLGILPLFVIRIVYSKFFNRLKDVLAGQFDKEPIYFFEYLDNSVGYCLKKSGMIQDYINDLHGVATLEFKFQSDHAKSVSEKIKFYLKYLISDLLDRKVFNGAKGLIFASQAMKDYFCGYYPEITAKKNYILPYVLSSDAVSDVVDYELKKQLESKFSILPNEKIIFFAGAFKKTGGITDLIAAFASIVSKHHCRLFLLGDGPTMIECRALTEELGLTDKVVFIGRTPYHHLRTYQDLASVIVCPDKQNVYSELIIHVKYLDALLSGKIVINGSFKSVQEVNVNEFLSVNFTPSSVESLSSALSYSLQNHDLLEEKYKNSRVYAAKALTYASHVAVLEE</sequence>
<gene>
    <name evidence="2" type="ORF">FSS13T_22710</name>
</gene>
<feature type="domain" description="Glycosyl transferase family 1" evidence="1">
    <location>
        <begin position="226"/>
        <end position="390"/>
    </location>
</feature>
<accession>A0ABN0QE45</accession>
<dbReference type="CDD" id="cd03801">
    <property type="entry name" value="GT4_PimA-like"/>
    <property type="match status" value="1"/>
</dbReference>
<dbReference type="Pfam" id="PF00534">
    <property type="entry name" value="Glycos_transf_1"/>
    <property type="match status" value="1"/>
</dbReference>
<evidence type="ECO:0000313" key="2">
    <source>
        <dbReference type="EMBL" id="ESU23543.1"/>
    </source>
</evidence>
<evidence type="ECO:0000259" key="1">
    <source>
        <dbReference type="Pfam" id="PF00534"/>
    </source>
</evidence>
<dbReference type="InterPro" id="IPR001296">
    <property type="entry name" value="Glyco_trans_1"/>
</dbReference>
<name>A0ABN0QE45_9FLAO</name>
<protein>
    <recommendedName>
        <fullName evidence="1">Glycosyl transferase family 1 domain-containing protein</fullName>
    </recommendedName>
</protein>
<dbReference type="Gene3D" id="3.40.50.2000">
    <property type="entry name" value="Glycogen Phosphorylase B"/>
    <property type="match status" value="2"/>
</dbReference>